<accession>A0A6J6MEW2</accession>
<keyword evidence="6" id="KW-0460">Magnesium</keyword>
<name>A0A6J6MEW2_9ZZZZ</name>
<keyword evidence="3" id="KW-0540">Nuclease</keyword>
<dbReference type="InterPro" id="IPR002716">
    <property type="entry name" value="PIN_dom"/>
</dbReference>
<evidence type="ECO:0000313" key="12">
    <source>
        <dbReference type="EMBL" id="CAB5078175.1"/>
    </source>
</evidence>
<keyword evidence="5" id="KW-0378">Hydrolase</keyword>
<protein>
    <submittedName>
        <fullName evidence="9">Unannotated protein</fullName>
    </submittedName>
</protein>
<dbReference type="AlphaFoldDB" id="A0A6J6MEW2"/>
<keyword evidence="2" id="KW-1277">Toxin-antitoxin system</keyword>
<dbReference type="PANTHER" id="PTHR33653:SF1">
    <property type="entry name" value="RIBONUCLEASE VAPC2"/>
    <property type="match status" value="1"/>
</dbReference>
<keyword evidence="4" id="KW-0479">Metal-binding</keyword>
<comment type="similarity">
    <text evidence="7">Belongs to the PINc/VapC protein family.</text>
</comment>
<feature type="domain" description="PIN" evidence="8">
    <location>
        <begin position="4"/>
        <end position="119"/>
    </location>
</feature>
<reference evidence="9" key="1">
    <citation type="submission" date="2020-05" db="EMBL/GenBank/DDBJ databases">
        <authorList>
            <person name="Chiriac C."/>
            <person name="Salcher M."/>
            <person name="Ghai R."/>
            <person name="Kavagutti S V."/>
        </authorList>
    </citation>
    <scope>NUCLEOTIDE SEQUENCE</scope>
</reference>
<evidence type="ECO:0000313" key="9">
    <source>
        <dbReference type="EMBL" id="CAB4672760.1"/>
    </source>
</evidence>
<sequence length="128" mass="13844">MAVVVLDSSVLIALLNTSDSHHKACKRFVENSNQSFKISVITLTEVLISPMREGAVVTRRIISALEKRFPDRVAVDEEIAMAAAKIRAHSNLVMPDSIISATALVHSATLVTCDATLAKKHPGAELIR</sequence>
<dbReference type="EMBL" id="CAFBAA010000053">
    <property type="protein sequence ID" value="CAB4845275.1"/>
    <property type="molecule type" value="Genomic_DNA"/>
</dbReference>
<dbReference type="EMBL" id="CAFBRC010000153">
    <property type="protein sequence ID" value="CAB5078175.1"/>
    <property type="molecule type" value="Genomic_DNA"/>
</dbReference>
<dbReference type="GO" id="GO:0004540">
    <property type="term" value="F:RNA nuclease activity"/>
    <property type="evidence" value="ECO:0007669"/>
    <property type="project" value="InterPro"/>
</dbReference>
<evidence type="ECO:0000256" key="7">
    <source>
        <dbReference type="ARBA" id="ARBA00038093"/>
    </source>
</evidence>
<evidence type="ECO:0000256" key="3">
    <source>
        <dbReference type="ARBA" id="ARBA00022722"/>
    </source>
</evidence>
<evidence type="ECO:0000256" key="4">
    <source>
        <dbReference type="ARBA" id="ARBA00022723"/>
    </source>
</evidence>
<dbReference type="HAMAP" id="MF_00265">
    <property type="entry name" value="VapC_Nob1"/>
    <property type="match status" value="1"/>
</dbReference>
<evidence type="ECO:0000256" key="6">
    <source>
        <dbReference type="ARBA" id="ARBA00022842"/>
    </source>
</evidence>
<dbReference type="InterPro" id="IPR029060">
    <property type="entry name" value="PIN-like_dom_sf"/>
</dbReference>
<evidence type="ECO:0000256" key="5">
    <source>
        <dbReference type="ARBA" id="ARBA00022801"/>
    </source>
</evidence>
<dbReference type="EMBL" id="CAEZXB010000007">
    <property type="protein sequence ID" value="CAB4672760.1"/>
    <property type="molecule type" value="Genomic_DNA"/>
</dbReference>
<evidence type="ECO:0000313" key="10">
    <source>
        <dbReference type="EMBL" id="CAB4707327.1"/>
    </source>
</evidence>
<dbReference type="InterPro" id="IPR050556">
    <property type="entry name" value="Type_II_TA_system_RNase"/>
</dbReference>
<evidence type="ECO:0000256" key="1">
    <source>
        <dbReference type="ARBA" id="ARBA00001946"/>
    </source>
</evidence>
<dbReference type="Pfam" id="PF01850">
    <property type="entry name" value="PIN"/>
    <property type="match status" value="1"/>
</dbReference>
<comment type="cofactor">
    <cofactor evidence="1">
        <name>Mg(2+)</name>
        <dbReference type="ChEBI" id="CHEBI:18420"/>
    </cofactor>
</comment>
<dbReference type="Gene3D" id="3.40.50.1010">
    <property type="entry name" value="5'-nuclease"/>
    <property type="match status" value="1"/>
</dbReference>
<evidence type="ECO:0000256" key="2">
    <source>
        <dbReference type="ARBA" id="ARBA00022649"/>
    </source>
</evidence>
<evidence type="ECO:0000313" key="11">
    <source>
        <dbReference type="EMBL" id="CAB4845275.1"/>
    </source>
</evidence>
<organism evidence="9">
    <name type="scientific">freshwater metagenome</name>
    <dbReference type="NCBI Taxonomy" id="449393"/>
    <lineage>
        <taxon>unclassified sequences</taxon>
        <taxon>metagenomes</taxon>
        <taxon>ecological metagenomes</taxon>
    </lineage>
</organism>
<dbReference type="PANTHER" id="PTHR33653">
    <property type="entry name" value="RIBONUCLEASE VAPC2"/>
    <property type="match status" value="1"/>
</dbReference>
<dbReference type="GO" id="GO:0016787">
    <property type="term" value="F:hydrolase activity"/>
    <property type="evidence" value="ECO:0007669"/>
    <property type="project" value="UniProtKB-KW"/>
</dbReference>
<dbReference type="EMBL" id="CAEZXN010000052">
    <property type="protein sequence ID" value="CAB4707327.1"/>
    <property type="molecule type" value="Genomic_DNA"/>
</dbReference>
<dbReference type="InterPro" id="IPR022907">
    <property type="entry name" value="VapC_family"/>
</dbReference>
<evidence type="ECO:0000259" key="8">
    <source>
        <dbReference type="Pfam" id="PF01850"/>
    </source>
</evidence>
<dbReference type="GO" id="GO:0046872">
    <property type="term" value="F:metal ion binding"/>
    <property type="evidence" value="ECO:0007669"/>
    <property type="project" value="UniProtKB-KW"/>
</dbReference>
<dbReference type="SUPFAM" id="SSF88723">
    <property type="entry name" value="PIN domain-like"/>
    <property type="match status" value="1"/>
</dbReference>
<proteinExistence type="inferred from homology"/>
<gene>
    <name evidence="9" type="ORF">UFOPK2342_00550</name>
    <name evidence="10" type="ORF">UFOPK2423_01515</name>
    <name evidence="11" type="ORF">UFOPK3266_01508</name>
    <name evidence="12" type="ORF">UFOPK4367_01525</name>
</gene>